<sequence length="564" mass="61153">MLIHTAFGKTTAFIDGGPSTAARTEKASAISSSTSPLWSLASVRLSIAIALALSLAIEGLMRSNINMAMVCMVNKTAIALMAAGTEHNVGANSSLPLILSSPSNASGFAPFQQAEVGRSLLVLPPECAHMTEQYNNSTKLDGFEGGDLVISKQQQSLIFTSFYLGGLLIILPGSYLCDWLGPTRLVFYGALVNVFGTFVTPFVAQHLSAVALIVVRFLMGCGQVKINMAILNYFYIILGHFGSVCQCARRPLVSIVRKKHSNCNCNDGQPNFGYSRNVFDRRTLRSPMAWRADGEKAPINEAPWRRILSSMVVWSTGFSSFSQNFMNVGIVVYLPTYYQNVLGMDLSSNGLMSALPFVVQLFTKILFAWIADWAKERRLMSSTAVTKLFNLIASLGSGFCFILLSFCDCRSPYLAIALAVAAIGISSGFIPGYNTSVVCIAPRYTSSIASFSRLLGQIASVVSPYGIGVIVANGTKAEWQLAFWGMAAILFSTGIVFQLFGSASIQEWAVVPSGASGEARYQLAELEDETEERHQRKQNAEPGEAAKSLQQKNPAEYTLHKQPE</sequence>
<feature type="transmembrane region" description="Helical" evidence="6">
    <location>
        <begin position="412"/>
        <end position="433"/>
    </location>
</feature>
<protein>
    <submittedName>
        <fullName evidence="8">MFS domain-containing protein</fullName>
    </submittedName>
</protein>
<keyword evidence="3 6" id="KW-1133">Transmembrane helix</keyword>
<dbReference type="GO" id="GO:0006820">
    <property type="term" value="P:monoatomic anion transport"/>
    <property type="evidence" value="ECO:0007669"/>
    <property type="project" value="TreeGrafter"/>
</dbReference>
<evidence type="ECO:0000256" key="3">
    <source>
        <dbReference type="ARBA" id="ARBA00022989"/>
    </source>
</evidence>
<evidence type="ECO:0000256" key="6">
    <source>
        <dbReference type="SAM" id="Phobius"/>
    </source>
</evidence>
<feature type="region of interest" description="Disordered" evidence="5">
    <location>
        <begin position="525"/>
        <end position="564"/>
    </location>
</feature>
<evidence type="ECO:0000256" key="1">
    <source>
        <dbReference type="ARBA" id="ARBA00004141"/>
    </source>
</evidence>
<feature type="transmembrane region" description="Helical" evidence="6">
    <location>
        <begin position="454"/>
        <end position="475"/>
    </location>
</feature>
<reference evidence="8" key="2">
    <citation type="submission" date="2016-06" db="UniProtKB">
        <authorList>
            <consortium name="WormBaseParasite"/>
        </authorList>
    </citation>
    <scope>IDENTIFICATION</scope>
</reference>
<feature type="transmembrane region" description="Helical" evidence="6">
    <location>
        <begin position="37"/>
        <end position="57"/>
    </location>
</feature>
<accession>A0A183BXT6</accession>
<name>A0A183BXT6_GLOPA</name>
<dbReference type="SUPFAM" id="SSF103473">
    <property type="entry name" value="MFS general substrate transporter"/>
    <property type="match status" value="1"/>
</dbReference>
<keyword evidence="4 6" id="KW-0472">Membrane</keyword>
<dbReference type="PANTHER" id="PTHR11662:SF72">
    <property type="entry name" value="MAJOR FACILITATOR SUPERFAMILY (MFS) PROFILE DOMAIN-CONTAINING PROTEIN"/>
    <property type="match status" value="1"/>
</dbReference>
<organism evidence="7 8">
    <name type="scientific">Globodera pallida</name>
    <name type="common">Potato cyst nematode worm</name>
    <name type="synonym">Heterodera pallida</name>
    <dbReference type="NCBI Taxonomy" id="36090"/>
    <lineage>
        <taxon>Eukaryota</taxon>
        <taxon>Metazoa</taxon>
        <taxon>Ecdysozoa</taxon>
        <taxon>Nematoda</taxon>
        <taxon>Chromadorea</taxon>
        <taxon>Rhabditida</taxon>
        <taxon>Tylenchina</taxon>
        <taxon>Tylenchomorpha</taxon>
        <taxon>Tylenchoidea</taxon>
        <taxon>Heteroderidae</taxon>
        <taxon>Heteroderinae</taxon>
        <taxon>Globodera</taxon>
    </lineage>
</organism>
<feature type="transmembrane region" description="Helical" evidence="6">
    <location>
        <begin position="385"/>
        <end position="406"/>
    </location>
</feature>
<dbReference type="WBParaSite" id="GPLIN_000542600">
    <property type="protein sequence ID" value="GPLIN_000542600"/>
    <property type="gene ID" value="GPLIN_000542600"/>
</dbReference>
<dbReference type="FunFam" id="1.20.1250.20:FF:000355">
    <property type="entry name" value="SLC (SoLute Carrier) homolog"/>
    <property type="match status" value="1"/>
</dbReference>
<keyword evidence="2 6" id="KW-0812">Transmembrane</keyword>
<comment type="subcellular location">
    <subcellularLocation>
        <location evidence="1">Membrane</location>
        <topology evidence="1">Multi-pass membrane protein</topology>
    </subcellularLocation>
</comment>
<reference evidence="7" key="1">
    <citation type="submission" date="2014-05" db="EMBL/GenBank/DDBJ databases">
        <title>The genome and life-stage specific transcriptomes of Globodera pallida elucidate key aspects of plant parasitism by a cyst nematode.</title>
        <authorList>
            <person name="Cotton J.A."/>
            <person name="Lilley C.J."/>
            <person name="Jones L.M."/>
            <person name="Kikuchi T."/>
            <person name="Reid A.J."/>
            <person name="Thorpe P."/>
            <person name="Tsai I.J."/>
            <person name="Beasley H."/>
            <person name="Blok V."/>
            <person name="Cock P.J.A."/>
            <person name="Van den Akker S.E."/>
            <person name="Holroyd N."/>
            <person name="Hunt M."/>
            <person name="Mantelin S."/>
            <person name="Naghra H."/>
            <person name="Pain A."/>
            <person name="Palomares-Rius J.E."/>
            <person name="Zarowiecki M."/>
            <person name="Berriman M."/>
            <person name="Jones J.T."/>
            <person name="Urwin P.E."/>
        </authorList>
    </citation>
    <scope>NUCLEOTIDE SEQUENCE [LARGE SCALE GENOMIC DNA]</scope>
    <source>
        <strain evidence="7">Lindley</strain>
    </source>
</reference>
<dbReference type="AlphaFoldDB" id="A0A183BXT6"/>
<feature type="transmembrane region" description="Helical" evidence="6">
    <location>
        <begin position="354"/>
        <end position="373"/>
    </location>
</feature>
<dbReference type="Gene3D" id="1.20.1250.20">
    <property type="entry name" value="MFS general substrate transporter like domains"/>
    <property type="match status" value="2"/>
</dbReference>
<feature type="transmembrane region" description="Helical" evidence="6">
    <location>
        <begin position="312"/>
        <end position="334"/>
    </location>
</feature>
<keyword evidence="7" id="KW-1185">Reference proteome</keyword>
<feature type="transmembrane region" description="Helical" evidence="6">
    <location>
        <begin position="157"/>
        <end position="175"/>
    </location>
</feature>
<dbReference type="GO" id="GO:0016020">
    <property type="term" value="C:membrane"/>
    <property type="evidence" value="ECO:0007669"/>
    <property type="project" value="UniProtKB-SubCell"/>
</dbReference>
<proteinExistence type="predicted"/>
<dbReference type="InterPro" id="IPR050382">
    <property type="entry name" value="MFS_Na/Anion_cotransporter"/>
</dbReference>
<evidence type="ECO:0000256" key="5">
    <source>
        <dbReference type="SAM" id="MobiDB-lite"/>
    </source>
</evidence>
<feature type="transmembrane region" description="Helical" evidence="6">
    <location>
        <begin position="481"/>
        <end position="500"/>
    </location>
</feature>
<dbReference type="Proteomes" id="UP000050741">
    <property type="component" value="Unassembled WGS sequence"/>
</dbReference>
<dbReference type="InterPro" id="IPR011701">
    <property type="entry name" value="MFS"/>
</dbReference>
<dbReference type="GO" id="GO:0022857">
    <property type="term" value="F:transmembrane transporter activity"/>
    <property type="evidence" value="ECO:0007669"/>
    <property type="project" value="InterPro"/>
</dbReference>
<dbReference type="InterPro" id="IPR036259">
    <property type="entry name" value="MFS_trans_sf"/>
</dbReference>
<evidence type="ECO:0000313" key="8">
    <source>
        <dbReference type="WBParaSite" id="GPLIN_000542600"/>
    </source>
</evidence>
<evidence type="ECO:0000256" key="4">
    <source>
        <dbReference type="ARBA" id="ARBA00023136"/>
    </source>
</evidence>
<dbReference type="Pfam" id="PF07690">
    <property type="entry name" value="MFS_1"/>
    <property type="match status" value="1"/>
</dbReference>
<evidence type="ECO:0000313" key="7">
    <source>
        <dbReference type="Proteomes" id="UP000050741"/>
    </source>
</evidence>
<feature type="transmembrane region" description="Helical" evidence="6">
    <location>
        <begin position="187"/>
        <end position="218"/>
    </location>
</feature>
<dbReference type="PANTHER" id="PTHR11662">
    <property type="entry name" value="SOLUTE CARRIER FAMILY 17"/>
    <property type="match status" value="1"/>
</dbReference>
<evidence type="ECO:0000256" key="2">
    <source>
        <dbReference type="ARBA" id="ARBA00022692"/>
    </source>
</evidence>